<dbReference type="Proteomes" id="UP001234202">
    <property type="component" value="Unassembled WGS sequence"/>
</dbReference>
<proteinExistence type="predicted"/>
<gene>
    <name evidence="1" type="ORF">QFC24_004551</name>
</gene>
<reference evidence="1" key="1">
    <citation type="submission" date="2023-04" db="EMBL/GenBank/DDBJ databases">
        <title>Draft Genome sequencing of Naganishia species isolated from polar environments using Oxford Nanopore Technology.</title>
        <authorList>
            <person name="Leo P."/>
            <person name="Venkateswaran K."/>
        </authorList>
    </citation>
    <scope>NUCLEOTIDE SEQUENCE</scope>
    <source>
        <strain evidence="1">DBVPG 5303</strain>
    </source>
</reference>
<accession>A0ACC2XEA9</accession>
<keyword evidence="2" id="KW-1185">Reference proteome</keyword>
<sequence length="268" mass="29270">MDSPEKELTSLVPSSVFARNRKSSRHSYAEEPVVRGPINSAVIDLSTSPTQSQKRLSFDEEHSVQRETSPTEEELEVLRRKGLAAARDKRVHGNGKGKQPVYETEVVEEESDDEGQDLCVICLQAVRDPTIVGECGHKIFCFECINVWANQSRQCPLCVRSMSPFLLHELDSPVGPTKVSSLSSSSSSNHPAESRITASVSPRSSTYHHYQPSVQTPSRKPPSLPLHPPQFTGTSATTTTPSDTTALENSYTATAMACEVVGKTCGRV</sequence>
<organism evidence="1 2">
    <name type="scientific">Naganishia onofrii</name>
    <dbReference type="NCBI Taxonomy" id="1851511"/>
    <lineage>
        <taxon>Eukaryota</taxon>
        <taxon>Fungi</taxon>
        <taxon>Dikarya</taxon>
        <taxon>Basidiomycota</taxon>
        <taxon>Agaricomycotina</taxon>
        <taxon>Tremellomycetes</taxon>
        <taxon>Filobasidiales</taxon>
        <taxon>Filobasidiaceae</taxon>
        <taxon>Naganishia</taxon>
    </lineage>
</organism>
<name>A0ACC2XEA9_9TREE</name>
<evidence type="ECO:0000313" key="2">
    <source>
        <dbReference type="Proteomes" id="UP001234202"/>
    </source>
</evidence>
<dbReference type="EMBL" id="JASBWV010000016">
    <property type="protein sequence ID" value="KAJ9121968.1"/>
    <property type="molecule type" value="Genomic_DNA"/>
</dbReference>
<protein>
    <submittedName>
        <fullName evidence="1">Uncharacterized protein</fullName>
    </submittedName>
</protein>
<comment type="caution">
    <text evidence="1">The sequence shown here is derived from an EMBL/GenBank/DDBJ whole genome shotgun (WGS) entry which is preliminary data.</text>
</comment>
<evidence type="ECO:0000313" key="1">
    <source>
        <dbReference type="EMBL" id="KAJ9121968.1"/>
    </source>
</evidence>